<accession>A0A315ZNV0</accession>
<dbReference type="PANTHER" id="PTHR11070">
    <property type="entry name" value="UVRD / RECB / PCRA DNA HELICASE FAMILY MEMBER"/>
    <property type="match status" value="1"/>
</dbReference>
<evidence type="ECO:0000259" key="6">
    <source>
        <dbReference type="PROSITE" id="PS51198"/>
    </source>
</evidence>
<keyword evidence="3 5" id="KW-0347">Helicase</keyword>
<proteinExistence type="predicted"/>
<dbReference type="InterPro" id="IPR014016">
    <property type="entry name" value="UvrD-like_ATP-bd"/>
</dbReference>
<name>A0A315ZNV0_9FIRM</name>
<keyword evidence="8" id="KW-1185">Reference proteome</keyword>
<organism evidence="7 8">
    <name type="scientific">Faecalicatena contorta</name>
    <dbReference type="NCBI Taxonomy" id="39482"/>
    <lineage>
        <taxon>Bacteria</taxon>
        <taxon>Bacillati</taxon>
        <taxon>Bacillota</taxon>
        <taxon>Clostridia</taxon>
        <taxon>Lachnospirales</taxon>
        <taxon>Lachnospiraceae</taxon>
        <taxon>Faecalicatena</taxon>
    </lineage>
</organism>
<evidence type="ECO:0000256" key="4">
    <source>
        <dbReference type="ARBA" id="ARBA00022840"/>
    </source>
</evidence>
<dbReference type="InterPro" id="IPR000212">
    <property type="entry name" value="DNA_helicase_UvrD/REP"/>
</dbReference>
<evidence type="ECO:0000256" key="1">
    <source>
        <dbReference type="ARBA" id="ARBA00022741"/>
    </source>
</evidence>
<dbReference type="GO" id="GO:0016787">
    <property type="term" value="F:hydrolase activity"/>
    <property type="evidence" value="ECO:0007669"/>
    <property type="project" value="UniProtKB-UniRule"/>
</dbReference>
<reference evidence="8" key="1">
    <citation type="submission" date="2017-07" db="EMBL/GenBank/DDBJ databases">
        <authorList>
            <person name="Varghese N."/>
            <person name="Submissions S."/>
        </authorList>
    </citation>
    <scope>NUCLEOTIDE SEQUENCE [LARGE SCALE GENOMIC DNA]</scope>
    <source>
        <strain evidence="8">NLAE-zl-C134</strain>
    </source>
</reference>
<dbReference type="InterPro" id="IPR027417">
    <property type="entry name" value="P-loop_NTPase"/>
</dbReference>
<dbReference type="GO" id="GO:0043138">
    <property type="term" value="F:3'-5' DNA helicase activity"/>
    <property type="evidence" value="ECO:0007669"/>
    <property type="project" value="TreeGrafter"/>
</dbReference>
<keyword evidence="2 5" id="KW-0378">Hydrolase</keyword>
<evidence type="ECO:0000256" key="2">
    <source>
        <dbReference type="ARBA" id="ARBA00022801"/>
    </source>
</evidence>
<dbReference type="GO" id="GO:0003677">
    <property type="term" value="F:DNA binding"/>
    <property type="evidence" value="ECO:0007669"/>
    <property type="project" value="InterPro"/>
</dbReference>
<evidence type="ECO:0000313" key="8">
    <source>
        <dbReference type="Proteomes" id="UP000254051"/>
    </source>
</evidence>
<dbReference type="Pfam" id="PF00580">
    <property type="entry name" value="UvrD-helicase"/>
    <property type="match status" value="1"/>
</dbReference>
<dbReference type="GO" id="GO:0005829">
    <property type="term" value="C:cytosol"/>
    <property type="evidence" value="ECO:0007669"/>
    <property type="project" value="TreeGrafter"/>
</dbReference>
<dbReference type="InterPro" id="IPR027785">
    <property type="entry name" value="UvrD-like_helicase_C"/>
</dbReference>
<dbReference type="OrthoDB" id="9787585at2"/>
<dbReference type="Gene3D" id="3.40.50.300">
    <property type="entry name" value="P-loop containing nucleotide triphosphate hydrolases"/>
    <property type="match status" value="3"/>
</dbReference>
<keyword evidence="4 5" id="KW-0067">ATP-binding</keyword>
<dbReference type="GO" id="GO:0005524">
    <property type="term" value="F:ATP binding"/>
    <property type="evidence" value="ECO:0007669"/>
    <property type="project" value="UniProtKB-UniRule"/>
</dbReference>
<feature type="domain" description="UvrD-like helicase ATP-binding" evidence="6">
    <location>
        <begin position="200"/>
        <end position="531"/>
    </location>
</feature>
<protein>
    <submittedName>
        <fullName evidence="7">DNA helicase-2 / ATP-dependent DNA helicase PcrA</fullName>
    </submittedName>
</protein>
<dbReference type="Proteomes" id="UP000254051">
    <property type="component" value="Unassembled WGS sequence"/>
</dbReference>
<dbReference type="SUPFAM" id="SSF52540">
    <property type="entry name" value="P-loop containing nucleoside triphosphate hydrolases"/>
    <property type="match status" value="1"/>
</dbReference>
<gene>
    <name evidence="7" type="ORF">SAMN05216529_12138</name>
</gene>
<dbReference type="GO" id="GO:0000725">
    <property type="term" value="P:recombinational repair"/>
    <property type="evidence" value="ECO:0007669"/>
    <property type="project" value="TreeGrafter"/>
</dbReference>
<dbReference type="PROSITE" id="PS51198">
    <property type="entry name" value="UVRD_HELICASE_ATP_BIND"/>
    <property type="match status" value="1"/>
</dbReference>
<sequence>MVNPKETDERKYLDEVQEMLETALNETNRKINNYSKDILEIKRYMYENLAQFDVAEKAANRIEVSDNIMFGESAIKVREQLQKLIQSPYFGRIDFAETKEEGGVFYIGVHSFVDPVTSRHIIFDWRAPISSIFYDFEIGSAFYVAPAGKIGGSLTLKRQYKIRQAQMEYMIESSLNIGDEILQKELSQNSDDKMKNIVATIQREQNAIIRNEDAKVLIIQGAAGSGKTSIALHRVAFLLYRYKETLMSKNVLIISPNKVFGNYISNVLPELGEENISETDFDDIATDIIGKKYQYQTFSEQVERLLENEDAEMIARIKFKAAALFTEQLQTYLEYADETYFTPIALNFGDFFVSRQELLSSYRTFKGMPIKMRLRKIADNLIAKYKRSTNKKLDAPSSGQIRNSIKKMFRFSDALSLYQDFYRHINQDDMFCFARKNTFEFCDVYPFIYTKMYFEGGKRDYKGIQHLLVDEMQDYTPIQYAVLAKLFSCKMTILGDSHQSVNPYSSSTMKKIQPYFIGCECMELNRSYRSTIEITEFAQRILENTKLIPIERHGDVPTITIHQTSKEQIDKIQHLIEEFKQSEYISLGIICKSQKQARLIFEQLHAIYDNMVLLDFESKEFRDGIVITSVHMAKGLEFDQVIVPEVSEELYKTQLDRNLLYIACTRAMHRLDLTCCGSKTKFLD</sequence>
<evidence type="ECO:0000313" key="7">
    <source>
        <dbReference type="EMBL" id="SUQ16104.1"/>
    </source>
</evidence>
<dbReference type="Pfam" id="PF13538">
    <property type="entry name" value="UvrD_C_2"/>
    <property type="match status" value="1"/>
</dbReference>
<dbReference type="RefSeq" id="WP_109714515.1">
    <property type="nucleotide sequence ID" value="NZ_QGDS01000021.1"/>
</dbReference>
<evidence type="ECO:0000256" key="5">
    <source>
        <dbReference type="PROSITE-ProRule" id="PRU00560"/>
    </source>
</evidence>
<dbReference type="AlphaFoldDB" id="A0A315ZNV0"/>
<dbReference type="EMBL" id="UHJJ01000021">
    <property type="protein sequence ID" value="SUQ16104.1"/>
    <property type="molecule type" value="Genomic_DNA"/>
</dbReference>
<feature type="binding site" evidence="5">
    <location>
        <begin position="221"/>
        <end position="228"/>
    </location>
    <ligand>
        <name>ATP</name>
        <dbReference type="ChEBI" id="CHEBI:30616"/>
    </ligand>
</feature>
<dbReference type="PANTHER" id="PTHR11070:SF17">
    <property type="entry name" value="DNA HELICASE IV"/>
    <property type="match status" value="1"/>
</dbReference>
<keyword evidence="1 5" id="KW-0547">Nucleotide-binding</keyword>
<evidence type="ECO:0000256" key="3">
    <source>
        <dbReference type="ARBA" id="ARBA00022806"/>
    </source>
</evidence>